<evidence type="ECO:0000259" key="3">
    <source>
        <dbReference type="Pfam" id="PF17899"/>
    </source>
</evidence>
<comment type="caution">
    <text evidence="4">The sequence shown here is derived from an EMBL/GenBank/DDBJ whole genome shotgun (WGS) entry which is preliminary data.</text>
</comment>
<sequence length="631" mass="70285">MPRRRWGCEAPVYVDFYLMKLSALALGLSLFVAAPALAQQPAGYQIALDLQKVSNDQVRVVINTPPVKEAKATYVMPSVVPGSYSKKDYGRFVTGFTAYDKKGKKLKVTKDGANLFLIDNAPSLARLEYSVDDTWDVKQDDAFIFQPGGTNFDAGKNFVLNHYGLYGYLEGYKMQPYQVTVTKPATFYGATSLAAQHPAPTQDVFSAPSYVALADAPILYSKPDTASFSTGGARISVAVVSETGAVQAAQVREIMRPMAEALTKYFGQMPVPEYHFLMYFPSFGSALASEKGGYGAMEHSYSSLYFLPEVPDADRLRSMVQEVASHEFLHMLAPLNIHSREIGEFDFRNPQMSQHLWLYEGVTEYIAQLVQVRGGLTSPEQFQQRIKEKIDKADKFPTISFTEMSRKILEPPYKDMYDNVYEKGALIGLLLDIRIQELSQGRQSLRDVLLALRQKYGPTRSFEDKDLIPEVVALTSPAIQQFFDQYVIGSQPLPYAEYFDKIGWRFQGEGQSKIKAFGNLGFRYDTDKKLFRAAQTKPEQNAFGLNEGDAILAVNGTALDMTNAEKLLRPLVEPASLEPVTVRFQSGTAPVQEKKATPREFDVTLKNVLEVNPAATPAQRALGEKVLAPLR</sequence>
<evidence type="ECO:0000259" key="2">
    <source>
        <dbReference type="Pfam" id="PF05299"/>
    </source>
</evidence>
<dbReference type="OrthoDB" id="9778516at2"/>
<dbReference type="Pfam" id="PF05299">
    <property type="entry name" value="Peptidase_M61"/>
    <property type="match status" value="1"/>
</dbReference>
<dbReference type="InterPro" id="IPR027268">
    <property type="entry name" value="Peptidase_M4/M1_CTD_sf"/>
</dbReference>
<reference evidence="4 5" key="1">
    <citation type="submission" date="2019-02" db="EMBL/GenBank/DDBJ databases">
        <title>Bacterial novel species isolated from soil.</title>
        <authorList>
            <person name="Jung H.-Y."/>
        </authorList>
    </citation>
    <scope>NUCLEOTIDE SEQUENCE [LARGE SCALE GENOMIC DNA]</scope>
    <source>
        <strain evidence="4 5">1-3-3-3</strain>
    </source>
</reference>
<keyword evidence="1" id="KW-0732">Signal</keyword>
<accession>A0A4Q5LBR1</accession>
<feature type="chain" id="PRO_5020535571" evidence="1">
    <location>
        <begin position="39"/>
        <end position="631"/>
    </location>
</feature>
<feature type="domain" description="Peptidase M61 N-terminal" evidence="3">
    <location>
        <begin position="46"/>
        <end position="222"/>
    </location>
</feature>
<dbReference type="Proteomes" id="UP000294155">
    <property type="component" value="Unassembled WGS sequence"/>
</dbReference>
<organism evidence="4 5">
    <name type="scientific">Hymenobacter persicinus</name>
    <dbReference type="NCBI Taxonomy" id="2025506"/>
    <lineage>
        <taxon>Bacteria</taxon>
        <taxon>Pseudomonadati</taxon>
        <taxon>Bacteroidota</taxon>
        <taxon>Cytophagia</taxon>
        <taxon>Cytophagales</taxon>
        <taxon>Hymenobacteraceae</taxon>
        <taxon>Hymenobacter</taxon>
    </lineage>
</organism>
<dbReference type="Gene3D" id="2.60.40.3650">
    <property type="match status" value="1"/>
</dbReference>
<keyword evidence="5" id="KW-1185">Reference proteome</keyword>
<gene>
    <name evidence="4" type="ORF">EWM57_13095</name>
</gene>
<dbReference type="EMBL" id="SEWE01000026">
    <property type="protein sequence ID" value="RYU78727.1"/>
    <property type="molecule type" value="Genomic_DNA"/>
</dbReference>
<dbReference type="InterPro" id="IPR040756">
    <property type="entry name" value="Peptidase_M61_N"/>
</dbReference>
<dbReference type="InterPro" id="IPR007963">
    <property type="entry name" value="Peptidase_M61_catalytic"/>
</dbReference>
<evidence type="ECO:0000256" key="1">
    <source>
        <dbReference type="SAM" id="SignalP"/>
    </source>
</evidence>
<dbReference type="Gene3D" id="1.10.390.10">
    <property type="entry name" value="Neutral Protease Domain 2"/>
    <property type="match status" value="1"/>
</dbReference>
<protein>
    <submittedName>
        <fullName evidence="4">Peptidase M61</fullName>
    </submittedName>
</protein>
<feature type="domain" description="Peptidase M61 catalytic" evidence="2">
    <location>
        <begin position="322"/>
        <end position="426"/>
    </location>
</feature>
<proteinExistence type="predicted"/>
<dbReference type="AlphaFoldDB" id="A0A4Q5LBR1"/>
<dbReference type="SUPFAM" id="SSF55486">
    <property type="entry name" value="Metalloproteases ('zincins'), catalytic domain"/>
    <property type="match status" value="1"/>
</dbReference>
<evidence type="ECO:0000313" key="5">
    <source>
        <dbReference type="Proteomes" id="UP000294155"/>
    </source>
</evidence>
<dbReference type="Pfam" id="PF17899">
    <property type="entry name" value="Peptidase_M61_N"/>
    <property type="match status" value="1"/>
</dbReference>
<evidence type="ECO:0000313" key="4">
    <source>
        <dbReference type="EMBL" id="RYU78727.1"/>
    </source>
</evidence>
<feature type="signal peptide" evidence="1">
    <location>
        <begin position="1"/>
        <end position="38"/>
    </location>
</feature>
<name>A0A4Q5LBR1_9BACT</name>